<evidence type="ECO:0000313" key="5">
    <source>
        <dbReference type="EMBL" id="QGV77509.1"/>
    </source>
</evidence>
<dbReference type="InterPro" id="IPR011051">
    <property type="entry name" value="RmlC_Cupin_sf"/>
</dbReference>
<evidence type="ECO:0000256" key="3">
    <source>
        <dbReference type="PIRSR" id="PIRSR600888-1"/>
    </source>
</evidence>
<dbReference type="PANTHER" id="PTHR21047">
    <property type="entry name" value="DTDP-6-DEOXY-D-GLUCOSE-3,5 EPIMERASE"/>
    <property type="match status" value="1"/>
</dbReference>
<dbReference type="KEGG" id="sfic:EIZ62_04030"/>
<protein>
    <submittedName>
        <fullName evidence="5">dTDP-4-keto-6-deoxy-D-glucose epimerase</fullName>
    </submittedName>
</protein>
<dbReference type="PANTHER" id="PTHR21047:SF2">
    <property type="entry name" value="THYMIDINE DIPHOSPHO-4-KETO-RHAMNOSE 3,5-EPIMERASE"/>
    <property type="match status" value="1"/>
</dbReference>
<dbReference type="InterPro" id="IPR000888">
    <property type="entry name" value="RmlC-like"/>
</dbReference>
<feature type="site" description="Participates in a stacking interaction with the thymidine ring of dTDP-4-oxo-6-deoxyglucose" evidence="4">
    <location>
        <position position="139"/>
    </location>
</feature>
<comment type="similarity">
    <text evidence="1">Belongs to the dTDP-4-dehydrorhamnose 3,5-epimerase family.</text>
</comment>
<reference evidence="5 6" key="1">
    <citation type="submission" date="2018-12" db="EMBL/GenBank/DDBJ databases">
        <title>Complete genome sequence of Streptomyces ficellus NRRL8067, the producer of ficellomycin, feldamycin and nojirimycin.</title>
        <authorList>
            <person name="Zhang H."/>
            <person name="Yue R."/>
            <person name="Liu Y."/>
            <person name="Li M."/>
            <person name="Mu H."/>
            <person name="Zhang J."/>
        </authorList>
    </citation>
    <scope>NUCLEOTIDE SEQUENCE [LARGE SCALE GENOMIC DNA]</scope>
    <source>
        <strain evidence="5 6">NRRL 8067</strain>
    </source>
</reference>
<dbReference type="InterPro" id="IPR014710">
    <property type="entry name" value="RmlC-like_jellyroll"/>
</dbReference>
<dbReference type="Gene3D" id="2.60.120.10">
    <property type="entry name" value="Jelly Rolls"/>
    <property type="match status" value="1"/>
</dbReference>
<feature type="active site" description="Proton donor" evidence="3">
    <location>
        <position position="133"/>
    </location>
</feature>
<keyword evidence="2" id="KW-0413">Isomerase</keyword>
<proteinExistence type="inferred from homology"/>
<keyword evidence="6" id="KW-1185">Reference proteome</keyword>
<dbReference type="GO" id="GO:0000271">
    <property type="term" value="P:polysaccharide biosynthetic process"/>
    <property type="evidence" value="ECO:0007669"/>
    <property type="project" value="TreeGrafter"/>
</dbReference>
<dbReference type="AlphaFoldDB" id="A0A6I6FG88"/>
<dbReference type="SUPFAM" id="SSF51182">
    <property type="entry name" value="RmlC-like cupins"/>
    <property type="match status" value="1"/>
</dbReference>
<evidence type="ECO:0000256" key="2">
    <source>
        <dbReference type="ARBA" id="ARBA00023235"/>
    </source>
</evidence>
<dbReference type="CDD" id="cd00438">
    <property type="entry name" value="cupin_RmlC"/>
    <property type="match status" value="1"/>
</dbReference>
<evidence type="ECO:0000256" key="4">
    <source>
        <dbReference type="PIRSR" id="PIRSR600888-3"/>
    </source>
</evidence>
<dbReference type="GO" id="GO:0019305">
    <property type="term" value="P:dTDP-rhamnose biosynthetic process"/>
    <property type="evidence" value="ECO:0007669"/>
    <property type="project" value="TreeGrafter"/>
</dbReference>
<dbReference type="GO" id="GO:0005829">
    <property type="term" value="C:cytosol"/>
    <property type="evidence" value="ECO:0007669"/>
    <property type="project" value="TreeGrafter"/>
</dbReference>
<organism evidence="5 6">
    <name type="scientific">Streptomyces ficellus</name>
    <dbReference type="NCBI Taxonomy" id="1977088"/>
    <lineage>
        <taxon>Bacteria</taxon>
        <taxon>Bacillati</taxon>
        <taxon>Actinomycetota</taxon>
        <taxon>Actinomycetes</taxon>
        <taxon>Kitasatosporales</taxon>
        <taxon>Streptomycetaceae</taxon>
        <taxon>Streptomyces</taxon>
    </lineage>
</organism>
<feature type="active site" description="Proton acceptor" evidence="3">
    <location>
        <position position="63"/>
    </location>
</feature>
<name>A0A6I6FG88_9ACTN</name>
<dbReference type="Proteomes" id="UP000422572">
    <property type="component" value="Chromosome"/>
</dbReference>
<gene>
    <name evidence="5" type="ORF">EIZ62_04030</name>
</gene>
<accession>A0A6I6FG88</accession>
<dbReference type="EMBL" id="CP034279">
    <property type="protein sequence ID" value="QGV77509.1"/>
    <property type="molecule type" value="Genomic_DNA"/>
</dbReference>
<evidence type="ECO:0000313" key="6">
    <source>
        <dbReference type="Proteomes" id="UP000422572"/>
    </source>
</evidence>
<dbReference type="RefSeq" id="WP_156691327.1">
    <property type="nucleotide sequence ID" value="NZ_CP034279.1"/>
</dbReference>
<dbReference type="OrthoDB" id="9800680at2"/>
<dbReference type="Pfam" id="PF00908">
    <property type="entry name" value="dTDP_sugar_isom"/>
    <property type="match status" value="1"/>
</dbReference>
<sequence>MKARELAVEGAFAFTPEVFHDDRGMFLSPHQEEAFTQALGRPLFPVAQCSYSVSRRGVVRGVHYTATPPGMAKYAYCTRGAALDVVVDTRVGSPTFGTWDSVVLDTRECQAVLLPTGVGHLFVALEDDTAVSYLLSTAYAAEREHALSPLDPALGLPIPDDITPVLSERDRAAPTLAEAERAGLLPRYADCRALDLSGARP</sequence>
<dbReference type="GO" id="GO:0008830">
    <property type="term" value="F:dTDP-4-dehydrorhamnose 3,5-epimerase activity"/>
    <property type="evidence" value="ECO:0007669"/>
    <property type="project" value="InterPro"/>
</dbReference>
<evidence type="ECO:0000256" key="1">
    <source>
        <dbReference type="ARBA" id="ARBA00010154"/>
    </source>
</evidence>